<keyword evidence="3 12" id="KW-0328">Glycosyltransferase</keyword>
<dbReference type="Pfam" id="PF13231">
    <property type="entry name" value="PMT_2"/>
    <property type="match status" value="1"/>
</dbReference>
<feature type="transmembrane region" description="Helical" evidence="9">
    <location>
        <begin position="323"/>
        <end position="341"/>
    </location>
</feature>
<feature type="region of interest" description="Disordered" evidence="8">
    <location>
        <begin position="559"/>
        <end position="621"/>
    </location>
</feature>
<dbReference type="Pfam" id="PF24878">
    <property type="entry name" value="YkcB_C"/>
    <property type="match status" value="1"/>
</dbReference>
<dbReference type="PANTHER" id="PTHR33908">
    <property type="entry name" value="MANNOSYLTRANSFERASE YKCB-RELATED"/>
    <property type="match status" value="1"/>
</dbReference>
<evidence type="ECO:0000256" key="1">
    <source>
        <dbReference type="ARBA" id="ARBA00004651"/>
    </source>
</evidence>
<reference evidence="12 13" key="1">
    <citation type="submission" date="2018-02" db="EMBL/GenBank/DDBJ databases">
        <title>8 Nocardia nova and 1 Nocardia cyriacigeorgica strain used for evolution to TMP-SMX.</title>
        <authorList>
            <person name="Mehta H."/>
            <person name="Weng J."/>
            <person name="Shamoo Y."/>
        </authorList>
    </citation>
    <scope>NUCLEOTIDE SEQUENCE [LARGE SCALE GENOMIC DNA]</scope>
    <source>
        <strain evidence="12 13">BAA2227</strain>
    </source>
</reference>
<feature type="transmembrane region" description="Helical" evidence="9">
    <location>
        <begin position="377"/>
        <end position="395"/>
    </location>
</feature>
<feature type="domain" description="Glycosyltransferase RgtA/B/C/D-like" evidence="10">
    <location>
        <begin position="44"/>
        <end position="200"/>
    </location>
</feature>
<sequence length="651" mass="67707">MYLWNITVNGMGNQFYAGAAWAGSKNWEAMLFGSLDPANFITVDKPPVSQWVMGLSGRIFGFSSASMLVPQALMAVAAVALLYGAVRRITNNHWTAVLAGAALALTPVAALMFRFDNPDAVMVLLMTAAAYATVRALDRASTTWLLLAGAALGFAFLAKMLEGLMVLPALGVAYLVAAPTSLRTRLLQLLGGLAALLVSSGWYVLLTLWWPASSRPYLAGSTDDNFMNLVLGYNGFARVLGRNHGGGAAPAPAAQAAASPHAAPPADAHNGFGGFGGQVHGVQRLFTGEFGFEIGWLLPAALLAMVLVLISRGRAPRTDRIRAAAIVFGGWIVIDGGVLSYMNGMVHPYYCLSIAPAVAGMFAVGVAELWNRRHTAFGRFGTAALLVVTGVWSVVLLHRNSGWYPELRWTIAVVTIAAAVVLVLPRTYDVSRRLAAVVLTIGLIGALAGGAAYSFATVATAHSGGGPTVGPAQAGGRGDFGRTRPDPQLSAMLKATTATWAAATNGSSAAAALELESGRPVMAIGGFSGSDPVPTSAQFQADVKDGKIAYYVVQADGRNQGPADVREQAAPGDRNPGTTGRAEGATTSRGREQTAPGSTPGQPQPDTTENSGGPGGFGRNQHADITAWVTATFPAQHLGNVTVYNLSGYRG</sequence>
<feature type="transmembrane region" description="Helical" evidence="9">
    <location>
        <begin position="294"/>
        <end position="311"/>
    </location>
</feature>
<dbReference type="AlphaFoldDB" id="A0A2S6ACD2"/>
<feature type="transmembrane region" description="Helical" evidence="9">
    <location>
        <begin position="94"/>
        <end position="114"/>
    </location>
</feature>
<dbReference type="PANTHER" id="PTHR33908:SF3">
    <property type="entry name" value="UNDECAPRENYL PHOSPHATE-ALPHA-4-AMINO-4-DEOXY-L-ARABINOSE ARABINOSYL TRANSFERASE"/>
    <property type="match status" value="1"/>
</dbReference>
<evidence type="ECO:0000313" key="13">
    <source>
        <dbReference type="Proteomes" id="UP000238356"/>
    </source>
</evidence>
<comment type="subcellular location">
    <subcellularLocation>
        <location evidence="1">Cell membrane</location>
        <topology evidence="1">Multi-pass membrane protein</topology>
    </subcellularLocation>
</comment>
<keyword evidence="4 12" id="KW-0808">Transferase</keyword>
<proteinExistence type="predicted"/>
<dbReference type="EMBL" id="PSZD01000003">
    <property type="protein sequence ID" value="PPJ31420.1"/>
    <property type="molecule type" value="Genomic_DNA"/>
</dbReference>
<dbReference type="GO" id="GO:0016763">
    <property type="term" value="F:pentosyltransferase activity"/>
    <property type="evidence" value="ECO:0007669"/>
    <property type="project" value="TreeGrafter"/>
</dbReference>
<evidence type="ECO:0000256" key="7">
    <source>
        <dbReference type="ARBA" id="ARBA00023136"/>
    </source>
</evidence>
<keyword evidence="13" id="KW-1185">Reference proteome</keyword>
<comment type="caution">
    <text evidence="12">The sequence shown here is derived from an EMBL/GenBank/DDBJ whole genome shotgun (WGS) entry which is preliminary data.</text>
</comment>
<evidence type="ECO:0000256" key="3">
    <source>
        <dbReference type="ARBA" id="ARBA00022676"/>
    </source>
</evidence>
<evidence type="ECO:0000259" key="10">
    <source>
        <dbReference type="Pfam" id="PF13231"/>
    </source>
</evidence>
<keyword evidence="7 9" id="KW-0472">Membrane</keyword>
<keyword evidence="6 9" id="KW-1133">Transmembrane helix</keyword>
<feature type="compositionally biased region" description="Gly residues" evidence="8">
    <location>
        <begin position="467"/>
        <end position="478"/>
    </location>
</feature>
<dbReference type="Proteomes" id="UP000238356">
    <property type="component" value="Unassembled WGS sequence"/>
</dbReference>
<feature type="region of interest" description="Disordered" evidence="8">
    <location>
        <begin position="467"/>
        <end position="486"/>
    </location>
</feature>
<dbReference type="InterPro" id="IPR056785">
    <property type="entry name" value="YkcA/B-like_C"/>
</dbReference>
<feature type="compositionally biased region" description="Polar residues" evidence="8">
    <location>
        <begin position="595"/>
        <end position="611"/>
    </location>
</feature>
<feature type="transmembrane region" description="Helical" evidence="9">
    <location>
        <begin position="407"/>
        <end position="424"/>
    </location>
</feature>
<dbReference type="GO" id="GO:0010041">
    <property type="term" value="P:response to iron(III) ion"/>
    <property type="evidence" value="ECO:0007669"/>
    <property type="project" value="TreeGrafter"/>
</dbReference>
<feature type="transmembrane region" description="Helical" evidence="9">
    <location>
        <begin position="189"/>
        <end position="210"/>
    </location>
</feature>
<feature type="transmembrane region" description="Helical" evidence="9">
    <location>
        <begin position="436"/>
        <end position="456"/>
    </location>
</feature>
<evidence type="ECO:0000256" key="8">
    <source>
        <dbReference type="SAM" id="MobiDB-lite"/>
    </source>
</evidence>
<name>A0A2S6ACD2_9NOCA</name>
<evidence type="ECO:0000256" key="2">
    <source>
        <dbReference type="ARBA" id="ARBA00022475"/>
    </source>
</evidence>
<feature type="transmembrane region" description="Helical" evidence="9">
    <location>
        <begin position="347"/>
        <end position="370"/>
    </location>
</feature>
<dbReference type="InterPro" id="IPR038731">
    <property type="entry name" value="RgtA/B/C-like"/>
</dbReference>
<evidence type="ECO:0000256" key="6">
    <source>
        <dbReference type="ARBA" id="ARBA00022989"/>
    </source>
</evidence>
<evidence type="ECO:0000256" key="5">
    <source>
        <dbReference type="ARBA" id="ARBA00022692"/>
    </source>
</evidence>
<evidence type="ECO:0000256" key="4">
    <source>
        <dbReference type="ARBA" id="ARBA00022679"/>
    </source>
</evidence>
<accession>A0A2S6ACD2</accession>
<dbReference type="InterPro" id="IPR050297">
    <property type="entry name" value="LipidA_mod_glycosyltrf_83"/>
</dbReference>
<dbReference type="GO" id="GO:0009103">
    <property type="term" value="P:lipopolysaccharide biosynthetic process"/>
    <property type="evidence" value="ECO:0007669"/>
    <property type="project" value="UniProtKB-ARBA"/>
</dbReference>
<protein>
    <submittedName>
        <fullName evidence="12">Mannosyltransferase</fullName>
    </submittedName>
</protein>
<dbReference type="GO" id="GO:0005886">
    <property type="term" value="C:plasma membrane"/>
    <property type="evidence" value="ECO:0007669"/>
    <property type="project" value="UniProtKB-SubCell"/>
</dbReference>
<keyword evidence="5 9" id="KW-0812">Transmembrane</keyword>
<keyword evidence="2" id="KW-1003">Cell membrane</keyword>
<feature type="transmembrane region" description="Helical" evidence="9">
    <location>
        <begin position="164"/>
        <end position="182"/>
    </location>
</feature>
<evidence type="ECO:0000259" key="11">
    <source>
        <dbReference type="Pfam" id="PF24878"/>
    </source>
</evidence>
<organism evidence="12 13">
    <name type="scientific">Nocardia nova</name>
    <dbReference type="NCBI Taxonomy" id="37330"/>
    <lineage>
        <taxon>Bacteria</taxon>
        <taxon>Bacillati</taxon>
        <taxon>Actinomycetota</taxon>
        <taxon>Actinomycetes</taxon>
        <taxon>Mycobacteriales</taxon>
        <taxon>Nocardiaceae</taxon>
        <taxon>Nocardia</taxon>
    </lineage>
</organism>
<evidence type="ECO:0000256" key="9">
    <source>
        <dbReference type="SAM" id="Phobius"/>
    </source>
</evidence>
<feature type="domain" description="Putative mannosyltransferase YkcA/B-like C-terminal" evidence="11">
    <location>
        <begin position="494"/>
        <end position="560"/>
    </location>
</feature>
<evidence type="ECO:0000313" key="12">
    <source>
        <dbReference type="EMBL" id="PPJ31420.1"/>
    </source>
</evidence>
<feature type="transmembrane region" description="Helical" evidence="9">
    <location>
        <begin position="59"/>
        <end position="82"/>
    </location>
</feature>
<gene>
    <name evidence="12" type="ORF">C5F51_06225</name>
</gene>